<dbReference type="Pfam" id="PF00015">
    <property type="entry name" value="MCPsignal"/>
    <property type="match status" value="1"/>
</dbReference>
<evidence type="ECO:0000256" key="3">
    <source>
        <dbReference type="ARBA" id="ARBA00023136"/>
    </source>
</evidence>
<keyword evidence="3 7" id="KW-0472">Membrane</keyword>
<feature type="domain" description="Methyl-accepting transducer" evidence="8">
    <location>
        <begin position="424"/>
        <end position="660"/>
    </location>
</feature>
<dbReference type="SUPFAM" id="SSF58104">
    <property type="entry name" value="Methyl-accepting chemotaxis protein (MCP) signaling domain"/>
    <property type="match status" value="1"/>
</dbReference>
<feature type="transmembrane region" description="Helical" evidence="7">
    <location>
        <begin position="31"/>
        <end position="50"/>
    </location>
</feature>
<evidence type="ECO:0000256" key="6">
    <source>
        <dbReference type="PROSITE-ProRule" id="PRU00284"/>
    </source>
</evidence>
<keyword evidence="7" id="KW-0812">Transmembrane</keyword>
<keyword evidence="2" id="KW-1003">Cell membrane</keyword>
<keyword evidence="7" id="KW-1133">Transmembrane helix</keyword>
<dbReference type="Gene3D" id="6.10.340.10">
    <property type="match status" value="1"/>
</dbReference>
<dbReference type="Gene3D" id="1.10.287.950">
    <property type="entry name" value="Methyl-accepting chemotaxis protein"/>
    <property type="match status" value="1"/>
</dbReference>
<organism evidence="10 11">
    <name type="scientific">Paenibacillus radicis</name>
    <name type="common">ex Xue et al. 2023</name>
    <dbReference type="NCBI Taxonomy" id="2972489"/>
    <lineage>
        <taxon>Bacteria</taxon>
        <taxon>Bacillati</taxon>
        <taxon>Bacillota</taxon>
        <taxon>Bacilli</taxon>
        <taxon>Bacillales</taxon>
        <taxon>Paenibacillaceae</taxon>
        <taxon>Paenibacillus</taxon>
    </lineage>
</organism>
<feature type="domain" description="HAMP" evidence="9">
    <location>
        <begin position="353"/>
        <end position="405"/>
    </location>
</feature>
<dbReference type="SMART" id="SM00283">
    <property type="entry name" value="MA"/>
    <property type="match status" value="1"/>
</dbReference>
<comment type="similarity">
    <text evidence="5">Belongs to the methyl-accepting chemotaxis (MCP) protein family.</text>
</comment>
<evidence type="ECO:0000256" key="5">
    <source>
        <dbReference type="ARBA" id="ARBA00029447"/>
    </source>
</evidence>
<reference evidence="10 11" key="1">
    <citation type="submission" date="2022-08" db="EMBL/GenBank/DDBJ databases">
        <title>Paenibacillus endoradicis sp. nov., Paenibacillus radicibacter sp. nov and Paenibacillus pararadicis sp. nov., three cold-adapted plant growth-promoting bacteria isolated from root of Larix gmelinii in Great Khingan.</title>
        <authorList>
            <person name="Xue H."/>
        </authorList>
    </citation>
    <scope>NUCLEOTIDE SEQUENCE [LARGE SCALE GENOMIC DNA]</scope>
    <source>
        <strain evidence="10 11">N5-1-1-5</strain>
    </source>
</reference>
<gene>
    <name evidence="10" type="ORF">NV381_26460</name>
</gene>
<dbReference type="CDD" id="cd11386">
    <property type="entry name" value="MCP_signal"/>
    <property type="match status" value="1"/>
</dbReference>
<keyword evidence="11" id="KW-1185">Reference proteome</keyword>
<dbReference type="EMBL" id="JANQBD010000022">
    <property type="protein sequence ID" value="MCR8634747.1"/>
    <property type="molecule type" value="Genomic_DNA"/>
</dbReference>
<evidence type="ECO:0000256" key="2">
    <source>
        <dbReference type="ARBA" id="ARBA00022475"/>
    </source>
</evidence>
<dbReference type="PANTHER" id="PTHR32089">
    <property type="entry name" value="METHYL-ACCEPTING CHEMOTAXIS PROTEIN MCPB"/>
    <property type="match status" value="1"/>
</dbReference>
<accession>A0ABT1YNJ2</accession>
<evidence type="ECO:0000256" key="1">
    <source>
        <dbReference type="ARBA" id="ARBA00004236"/>
    </source>
</evidence>
<sequence length="711" mass="78526">MKLMRTSSLGWQRLFAPAVALMNKLRYPQKFLLIGCVFAIPIFTLTAQMFSTINTDIQFTEKEKKGLAYHQSLMDLMFALEQYGWSLHMGTSTAPSANKDTKGIGEQIDSIIYGLKQGANPDLLDPVLWASLEKQWELIKSNGTSISQNFYEIQHTALEQIVLLLIEDVQNSSNLILDPEFESYYLMDSVVTILPNYWTKLEKMELMGTEVVARQQIKNPQEQEELIRLTGDLEALLDKMNRFADLIGKRTPKTKQQMDGLLEANNRSTRAAIDAFNNRLLNNGVIQITADEMTSLSRNAKKANQELFLGQMKLLQQIFDNRLDSYKANKTKDILLIIIVVVVVVYLFTAFYLSVKRAIHHLVRASNQLSAGDLTIEVATETKDEFSQVTAAFNKLTDTFREVVRQSREVTEQAYESAEQLKSSVVESEGNNRIISGVMLEVAAGSSLQVQSAQETSVAMNEVNIGVQRIAETSSLVAGAAGDAAEEARKGSMDVDQAIVQMSSIKAKVGETASTIAELHELSTKIDRILSVVREISEQTRLLALNASIEAARAGEHGRGFQVVAAEVRKLADESSESTKQIAELIAMVQTSSKGVINKIEIELKEVERGSVVLSQVGVVFGAILSSVERVAEQIQEVSAASQQISASTEQVTATMEDSVQISRKASSYAANVKSSLDKQASSAKEVAASSESLNQLSEELLRSLLRFRIE</sequence>
<proteinExistence type="inferred from homology"/>
<dbReference type="RefSeq" id="WP_258216306.1">
    <property type="nucleotide sequence ID" value="NZ_JANQBD010000022.1"/>
</dbReference>
<evidence type="ECO:0000313" key="11">
    <source>
        <dbReference type="Proteomes" id="UP001300012"/>
    </source>
</evidence>
<dbReference type="CDD" id="cd06225">
    <property type="entry name" value="HAMP"/>
    <property type="match status" value="1"/>
</dbReference>
<dbReference type="PROSITE" id="PS50885">
    <property type="entry name" value="HAMP"/>
    <property type="match status" value="1"/>
</dbReference>
<comment type="subcellular location">
    <subcellularLocation>
        <location evidence="1">Cell membrane</location>
    </subcellularLocation>
</comment>
<dbReference type="Pfam" id="PF00672">
    <property type="entry name" value="HAMP"/>
    <property type="match status" value="1"/>
</dbReference>
<feature type="transmembrane region" description="Helical" evidence="7">
    <location>
        <begin position="334"/>
        <end position="355"/>
    </location>
</feature>
<dbReference type="InterPro" id="IPR004089">
    <property type="entry name" value="MCPsignal_dom"/>
</dbReference>
<dbReference type="SMART" id="SM00304">
    <property type="entry name" value="HAMP"/>
    <property type="match status" value="1"/>
</dbReference>
<dbReference type="Proteomes" id="UP001300012">
    <property type="component" value="Unassembled WGS sequence"/>
</dbReference>
<comment type="caution">
    <text evidence="10">The sequence shown here is derived from an EMBL/GenBank/DDBJ whole genome shotgun (WGS) entry which is preliminary data.</text>
</comment>
<keyword evidence="4 6" id="KW-0807">Transducer</keyword>
<evidence type="ECO:0000259" key="9">
    <source>
        <dbReference type="PROSITE" id="PS50885"/>
    </source>
</evidence>
<dbReference type="PROSITE" id="PS50111">
    <property type="entry name" value="CHEMOTAXIS_TRANSDUC_2"/>
    <property type="match status" value="1"/>
</dbReference>
<evidence type="ECO:0000259" key="8">
    <source>
        <dbReference type="PROSITE" id="PS50111"/>
    </source>
</evidence>
<dbReference type="PANTHER" id="PTHR32089:SF112">
    <property type="entry name" value="LYSOZYME-LIKE PROTEIN-RELATED"/>
    <property type="match status" value="1"/>
</dbReference>
<name>A0ABT1YNJ2_9BACL</name>
<evidence type="ECO:0000256" key="7">
    <source>
        <dbReference type="SAM" id="Phobius"/>
    </source>
</evidence>
<dbReference type="InterPro" id="IPR003660">
    <property type="entry name" value="HAMP_dom"/>
</dbReference>
<protein>
    <submittedName>
        <fullName evidence="10">Methyl-accepting chemotaxis protein</fullName>
    </submittedName>
</protein>
<evidence type="ECO:0000313" key="10">
    <source>
        <dbReference type="EMBL" id="MCR8634747.1"/>
    </source>
</evidence>
<evidence type="ECO:0000256" key="4">
    <source>
        <dbReference type="ARBA" id="ARBA00023224"/>
    </source>
</evidence>